<comment type="similarity">
    <text evidence="1">Belongs to the DNA polymerase type-A family.</text>
</comment>
<dbReference type="AlphaFoldDB" id="A0AAJ0UE07"/>
<sequence length="593" mass="65044">MLDPTLIRYVTDSSEAARRAAQLAAEPVLGVDIETYPAAAYRDRPGAALDPQTAEIRLLQVAALDGRVALFDLQQVPLDALAPLSAAPWATFNGSFEYRHLTHAGLTVPRLHDGMLLDRLLSHRLRKLAEVSADVLQVDMDKTEQVSDWGTAELSEHQLHYAALDALATVRIARELLPKVERNDQRRLYALWCDVLPVLAGLQLQGQCFDWAGHAALQATWQQERDRLQGELQEHLGPEVSPNSGPQLGSWLQQRLDADTLKRWPKTEKTGRLKTDADSLALFAHLPMVQPLLRYKAVSKLLSTYGSSYCKHRHPVTDQLHPEFSLGFTRSGRAVASKPNTQQAPKQGTFRELFTAPPGKVLVSADYSQIELVVAALLSGDQAMLDVYRKGGDLHRSTAAAIAGVAPEQVTPQQRQAAKPVNFGNLFGQGPAGLARTAQVDYGVAMSSADAKQALLRFQLAYPQLEQWKRQQVAQAQQFRQVRTRLGLVRDFDAQGEGYLRGEAQNIPVQGSAAEVLMSALRRLPQALTGTDAALYHTVHDEITLQVPLDHAETAVEALQDAMVQGFLDVFPDAGDVVAVPEVKQGASWAAVH</sequence>
<dbReference type="InterPro" id="IPR001098">
    <property type="entry name" value="DNA-dir_DNA_pol_A_palm_dom"/>
</dbReference>
<dbReference type="InterPro" id="IPR002562">
    <property type="entry name" value="3'-5'_exonuclease_dom"/>
</dbReference>
<keyword evidence="5" id="KW-0235">DNA replication</keyword>
<dbReference type="Pfam" id="PF01612">
    <property type="entry name" value="DNA_pol_A_exo1"/>
    <property type="match status" value="1"/>
</dbReference>
<evidence type="ECO:0000259" key="8">
    <source>
        <dbReference type="SMART" id="SM00482"/>
    </source>
</evidence>
<gene>
    <name evidence="9" type="ORF">CCR82_03535</name>
</gene>
<reference evidence="9" key="1">
    <citation type="submission" date="2017-05" db="EMBL/GenBank/DDBJ databases">
        <authorList>
            <person name="Imhoff J.F."/>
            <person name="Rahn T."/>
            <person name="Kuenzel S."/>
            <person name="Neulinger S.C."/>
        </authorList>
    </citation>
    <scope>NUCLEOTIDE SEQUENCE</scope>
    <source>
        <strain evidence="9">DSM 4395</strain>
    </source>
</reference>
<evidence type="ECO:0000256" key="6">
    <source>
        <dbReference type="ARBA" id="ARBA00049244"/>
    </source>
</evidence>
<evidence type="ECO:0000256" key="2">
    <source>
        <dbReference type="ARBA" id="ARBA00011541"/>
    </source>
</evidence>
<proteinExistence type="inferred from homology"/>
<reference evidence="9" key="2">
    <citation type="journal article" date="2020" name="Microorganisms">
        <title>Osmotic Adaptation and Compatible Solute Biosynthesis of Phototrophic Bacteria as Revealed from Genome Analyses.</title>
        <authorList>
            <person name="Imhoff J.F."/>
            <person name="Rahn T."/>
            <person name="Kunzel S."/>
            <person name="Keller A."/>
            <person name="Neulinger S.C."/>
        </authorList>
    </citation>
    <scope>NUCLEOTIDE SEQUENCE</scope>
    <source>
        <strain evidence="9">DSM 4395</strain>
    </source>
</reference>
<protein>
    <recommendedName>
        <fullName evidence="4">DNA polymerase I</fullName>
        <ecNumber evidence="3">2.7.7.7</ecNumber>
    </recommendedName>
</protein>
<dbReference type="InterPro" id="IPR002298">
    <property type="entry name" value="DNA_polymerase_A"/>
</dbReference>
<dbReference type="GO" id="GO:0003887">
    <property type="term" value="F:DNA-directed DNA polymerase activity"/>
    <property type="evidence" value="ECO:0007669"/>
    <property type="project" value="UniProtKB-EC"/>
</dbReference>
<name>A0AAJ0UE07_HALSE</name>
<evidence type="ECO:0000313" key="10">
    <source>
        <dbReference type="Proteomes" id="UP001296967"/>
    </source>
</evidence>
<accession>A0AAJ0UE07</accession>
<dbReference type="SMART" id="SM00474">
    <property type="entry name" value="35EXOc"/>
    <property type="match status" value="1"/>
</dbReference>
<comment type="caution">
    <text evidence="9">The sequence shown here is derived from an EMBL/GenBank/DDBJ whole genome shotgun (WGS) entry which is preliminary data.</text>
</comment>
<dbReference type="SMART" id="SM00482">
    <property type="entry name" value="POLAc"/>
    <property type="match status" value="1"/>
</dbReference>
<feature type="domain" description="DNA-directed DNA polymerase family A palm" evidence="8">
    <location>
        <begin position="351"/>
        <end position="551"/>
    </location>
</feature>
<dbReference type="InterPro" id="IPR043502">
    <property type="entry name" value="DNA/RNA_pol_sf"/>
</dbReference>
<dbReference type="Pfam" id="PF00476">
    <property type="entry name" value="DNA_pol_A"/>
    <property type="match status" value="1"/>
</dbReference>
<dbReference type="Gene3D" id="3.30.420.10">
    <property type="entry name" value="Ribonuclease H-like superfamily/Ribonuclease H"/>
    <property type="match status" value="1"/>
</dbReference>
<evidence type="ECO:0000259" key="7">
    <source>
        <dbReference type="SMART" id="SM00474"/>
    </source>
</evidence>
<dbReference type="GO" id="GO:0008408">
    <property type="term" value="F:3'-5' exonuclease activity"/>
    <property type="evidence" value="ECO:0007669"/>
    <property type="project" value="InterPro"/>
</dbReference>
<dbReference type="Gene3D" id="1.10.150.20">
    <property type="entry name" value="5' to 3' exonuclease, C-terminal subdomain"/>
    <property type="match status" value="1"/>
</dbReference>
<feature type="domain" description="3'-5' exonuclease" evidence="7">
    <location>
        <begin position="7"/>
        <end position="181"/>
    </location>
</feature>
<dbReference type="PANTHER" id="PTHR10133">
    <property type="entry name" value="DNA POLYMERASE I"/>
    <property type="match status" value="1"/>
</dbReference>
<comment type="catalytic activity">
    <reaction evidence="6">
        <text>DNA(n) + a 2'-deoxyribonucleoside 5'-triphosphate = DNA(n+1) + diphosphate</text>
        <dbReference type="Rhea" id="RHEA:22508"/>
        <dbReference type="Rhea" id="RHEA-COMP:17339"/>
        <dbReference type="Rhea" id="RHEA-COMP:17340"/>
        <dbReference type="ChEBI" id="CHEBI:33019"/>
        <dbReference type="ChEBI" id="CHEBI:61560"/>
        <dbReference type="ChEBI" id="CHEBI:173112"/>
        <dbReference type="EC" id="2.7.7.7"/>
    </reaction>
</comment>
<dbReference type="Gene3D" id="1.20.1060.10">
    <property type="entry name" value="Taq DNA Polymerase, Chain T, domain 4"/>
    <property type="match status" value="1"/>
</dbReference>
<comment type="subunit">
    <text evidence="2">Single-chain monomer with multiple functions.</text>
</comment>
<evidence type="ECO:0000256" key="1">
    <source>
        <dbReference type="ARBA" id="ARBA00007705"/>
    </source>
</evidence>
<dbReference type="GO" id="GO:0006302">
    <property type="term" value="P:double-strand break repair"/>
    <property type="evidence" value="ECO:0007669"/>
    <property type="project" value="TreeGrafter"/>
</dbReference>
<dbReference type="InterPro" id="IPR036397">
    <property type="entry name" value="RNaseH_sf"/>
</dbReference>
<evidence type="ECO:0000256" key="5">
    <source>
        <dbReference type="ARBA" id="ARBA00022705"/>
    </source>
</evidence>
<evidence type="ECO:0000313" key="9">
    <source>
        <dbReference type="EMBL" id="MBK5929631.1"/>
    </source>
</evidence>
<evidence type="ECO:0000256" key="4">
    <source>
        <dbReference type="ARBA" id="ARBA00020311"/>
    </source>
</evidence>
<keyword evidence="10" id="KW-1185">Reference proteome</keyword>
<dbReference type="PRINTS" id="PR00868">
    <property type="entry name" value="DNAPOLI"/>
</dbReference>
<dbReference type="PANTHER" id="PTHR10133:SF27">
    <property type="entry name" value="DNA POLYMERASE NU"/>
    <property type="match status" value="1"/>
</dbReference>
<dbReference type="EMBL" id="NHSF01000020">
    <property type="protein sequence ID" value="MBK5929631.1"/>
    <property type="molecule type" value="Genomic_DNA"/>
</dbReference>
<dbReference type="GO" id="GO:0003677">
    <property type="term" value="F:DNA binding"/>
    <property type="evidence" value="ECO:0007669"/>
    <property type="project" value="InterPro"/>
</dbReference>
<dbReference type="Proteomes" id="UP001296967">
    <property type="component" value="Unassembled WGS sequence"/>
</dbReference>
<dbReference type="RefSeq" id="WP_201244007.1">
    <property type="nucleotide sequence ID" value="NZ_NHSF01000020.1"/>
</dbReference>
<dbReference type="SUPFAM" id="SSF56672">
    <property type="entry name" value="DNA/RNA polymerases"/>
    <property type="match status" value="1"/>
</dbReference>
<organism evidence="9 10">
    <name type="scientific">Halochromatium salexigens</name>
    <name type="common">Chromatium salexigens</name>
    <dbReference type="NCBI Taxonomy" id="49447"/>
    <lineage>
        <taxon>Bacteria</taxon>
        <taxon>Pseudomonadati</taxon>
        <taxon>Pseudomonadota</taxon>
        <taxon>Gammaproteobacteria</taxon>
        <taxon>Chromatiales</taxon>
        <taxon>Chromatiaceae</taxon>
        <taxon>Halochromatium</taxon>
    </lineage>
</organism>
<dbReference type="EC" id="2.7.7.7" evidence="3"/>
<dbReference type="SUPFAM" id="SSF53098">
    <property type="entry name" value="Ribonuclease H-like"/>
    <property type="match status" value="1"/>
</dbReference>
<dbReference type="Gene3D" id="3.30.70.370">
    <property type="match status" value="1"/>
</dbReference>
<dbReference type="GO" id="GO:0006261">
    <property type="term" value="P:DNA-templated DNA replication"/>
    <property type="evidence" value="ECO:0007669"/>
    <property type="project" value="InterPro"/>
</dbReference>
<evidence type="ECO:0000256" key="3">
    <source>
        <dbReference type="ARBA" id="ARBA00012417"/>
    </source>
</evidence>
<dbReference type="InterPro" id="IPR012337">
    <property type="entry name" value="RNaseH-like_sf"/>
</dbReference>